<keyword evidence="2" id="KW-1185">Reference proteome</keyword>
<evidence type="ECO:0000313" key="1">
    <source>
        <dbReference type="EMBL" id="KAK6727768.1"/>
    </source>
</evidence>
<sequence>MTVAWDDTFFFVEILLTNSVLDADIDDLNESFDELLLDSDAGVPDGVDGDDMAPAVVPNKLQQNLDQQFKNSQAKAGV</sequence>
<gene>
    <name evidence="1" type="primary">Necator_chrI.g1574</name>
    <name evidence="1" type="ORF">RB195_005448</name>
</gene>
<organism evidence="1 2">
    <name type="scientific">Necator americanus</name>
    <name type="common">Human hookworm</name>
    <dbReference type="NCBI Taxonomy" id="51031"/>
    <lineage>
        <taxon>Eukaryota</taxon>
        <taxon>Metazoa</taxon>
        <taxon>Ecdysozoa</taxon>
        <taxon>Nematoda</taxon>
        <taxon>Chromadorea</taxon>
        <taxon>Rhabditida</taxon>
        <taxon>Rhabditina</taxon>
        <taxon>Rhabditomorpha</taxon>
        <taxon>Strongyloidea</taxon>
        <taxon>Ancylostomatidae</taxon>
        <taxon>Bunostominae</taxon>
        <taxon>Necator</taxon>
    </lineage>
</organism>
<evidence type="ECO:0000313" key="2">
    <source>
        <dbReference type="Proteomes" id="UP001303046"/>
    </source>
</evidence>
<protein>
    <submittedName>
        <fullName evidence="1">Uncharacterized protein</fullName>
    </submittedName>
</protein>
<dbReference type="Proteomes" id="UP001303046">
    <property type="component" value="Unassembled WGS sequence"/>
</dbReference>
<reference evidence="1 2" key="1">
    <citation type="submission" date="2023-08" db="EMBL/GenBank/DDBJ databases">
        <title>A Necator americanus chromosomal reference genome.</title>
        <authorList>
            <person name="Ilik V."/>
            <person name="Petrzelkova K.J."/>
            <person name="Pardy F."/>
            <person name="Fuh T."/>
            <person name="Niatou-Singa F.S."/>
            <person name="Gouil Q."/>
            <person name="Baker L."/>
            <person name="Ritchie M.E."/>
            <person name="Jex A.R."/>
            <person name="Gazzola D."/>
            <person name="Li H."/>
            <person name="Toshio Fujiwara R."/>
            <person name="Zhan B."/>
            <person name="Aroian R.V."/>
            <person name="Pafco B."/>
            <person name="Schwarz E.M."/>
        </authorList>
    </citation>
    <scope>NUCLEOTIDE SEQUENCE [LARGE SCALE GENOMIC DNA]</scope>
    <source>
        <strain evidence="1 2">Aroian</strain>
        <tissue evidence="1">Whole animal</tissue>
    </source>
</reference>
<comment type="caution">
    <text evidence="1">The sequence shown here is derived from an EMBL/GenBank/DDBJ whole genome shotgun (WGS) entry which is preliminary data.</text>
</comment>
<proteinExistence type="predicted"/>
<dbReference type="EMBL" id="JAVFWL010000001">
    <property type="protein sequence ID" value="KAK6727768.1"/>
    <property type="molecule type" value="Genomic_DNA"/>
</dbReference>
<name>A0ABR1BMV7_NECAM</name>
<accession>A0ABR1BMV7</accession>